<dbReference type="AlphaFoldDB" id="A0A4D7B804"/>
<evidence type="ECO:0000313" key="4">
    <source>
        <dbReference type="EMBL" id="QCI69221.1"/>
    </source>
</evidence>
<reference evidence="4 5" key="1">
    <citation type="submission" date="2019-04" db="EMBL/GenBank/DDBJ databases">
        <title>Phreatobacter aquaticus sp. nov.</title>
        <authorList>
            <person name="Choi A."/>
        </authorList>
    </citation>
    <scope>NUCLEOTIDE SEQUENCE [LARGE SCALE GENOMIC DNA]</scope>
    <source>
        <strain evidence="4 5">KCTC 52518</strain>
    </source>
</reference>
<organism evidence="4 5">
    <name type="scientific">Phreatobacter stygius</name>
    <dbReference type="NCBI Taxonomy" id="1940610"/>
    <lineage>
        <taxon>Bacteria</taxon>
        <taxon>Pseudomonadati</taxon>
        <taxon>Pseudomonadota</taxon>
        <taxon>Alphaproteobacteria</taxon>
        <taxon>Hyphomicrobiales</taxon>
        <taxon>Phreatobacteraceae</taxon>
        <taxon>Phreatobacter</taxon>
    </lineage>
</organism>
<dbReference type="Gene3D" id="3.40.50.720">
    <property type="entry name" value="NAD(P)-binding Rossmann-like Domain"/>
    <property type="match status" value="1"/>
</dbReference>
<dbReference type="Pfam" id="PF16884">
    <property type="entry name" value="ADH_N_2"/>
    <property type="match status" value="1"/>
</dbReference>
<proteinExistence type="predicted"/>
<dbReference type="InterPro" id="IPR013149">
    <property type="entry name" value="ADH-like_C"/>
</dbReference>
<protein>
    <submittedName>
        <fullName evidence="4">NADP-dependent oxidoreductase</fullName>
    </submittedName>
</protein>
<dbReference type="PANTHER" id="PTHR43205">
    <property type="entry name" value="PROSTAGLANDIN REDUCTASE"/>
    <property type="match status" value="1"/>
</dbReference>
<evidence type="ECO:0000256" key="1">
    <source>
        <dbReference type="ARBA" id="ARBA00023002"/>
    </source>
</evidence>
<sequence length="337" mass="35707">MPQLNRQVLLKARPADIPGPEHFDIVETAVPELRDGEILVRNQFLSVEPAMRGWVSAVANYSVPVGIGEVMRAFAAGEVVASRHQGFAEGDKVTGLFGWQDLAVVGAAAVTRKVTETDLPLSLALGVLGLNGVTAYFGLIEVGQPKPGDTVVVSTAAGSVGSAVGQIARLSGCRTVGIAGGGAKTAQCRDDFGFDAAIDYKATNDLDAAIAAACPDGVDVYFDNTAGRISDAVMKHLAVRARVVICGTASVSSWETWPSGPRVERHLLVKRARVQGFLVFDYQARYAEAIARLAGWVRDGRLAYAEDILDGIDQAPGAIKGLYQGDNRGKRLIRLHP</sequence>
<dbReference type="Gene3D" id="3.90.180.10">
    <property type="entry name" value="Medium-chain alcohol dehydrogenases, catalytic domain"/>
    <property type="match status" value="1"/>
</dbReference>
<dbReference type="SUPFAM" id="SSF51735">
    <property type="entry name" value="NAD(P)-binding Rossmann-fold domains"/>
    <property type="match status" value="1"/>
</dbReference>
<feature type="domain" description="Alcohol dehydrogenase-like C-terminal" evidence="2">
    <location>
        <begin position="160"/>
        <end position="294"/>
    </location>
</feature>
<dbReference type="SUPFAM" id="SSF50129">
    <property type="entry name" value="GroES-like"/>
    <property type="match status" value="1"/>
</dbReference>
<accession>A0A4D7B804</accession>
<evidence type="ECO:0000259" key="3">
    <source>
        <dbReference type="Pfam" id="PF16884"/>
    </source>
</evidence>
<evidence type="ECO:0000259" key="2">
    <source>
        <dbReference type="Pfam" id="PF00107"/>
    </source>
</evidence>
<name>A0A4D7B804_9HYPH</name>
<dbReference type="KEGG" id="pstg:E8M01_13785"/>
<dbReference type="EMBL" id="CP039690">
    <property type="protein sequence ID" value="QCI69221.1"/>
    <property type="molecule type" value="Genomic_DNA"/>
</dbReference>
<keyword evidence="1" id="KW-0560">Oxidoreductase</keyword>
<dbReference type="OrthoDB" id="9805663at2"/>
<dbReference type="CDD" id="cd05288">
    <property type="entry name" value="PGDH"/>
    <property type="match status" value="1"/>
</dbReference>
<dbReference type="Proteomes" id="UP000298781">
    <property type="component" value="Chromosome"/>
</dbReference>
<dbReference type="InterPro" id="IPR011032">
    <property type="entry name" value="GroES-like_sf"/>
</dbReference>
<dbReference type="InterPro" id="IPR045010">
    <property type="entry name" value="MDR_fam"/>
</dbReference>
<dbReference type="GO" id="GO:0016628">
    <property type="term" value="F:oxidoreductase activity, acting on the CH-CH group of donors, NAD or NADP as acceptor"/>
    <property type="evidence" value="ECO:0007669"/>
    <property type="project" value="InterPro"/>
</dbReference>
<gene>
    <name evidence="4" type="ORF">E8M01_13785</name>
</gene>
<dbReference type="Pfam" id="PF00107">
    <property type="entry name" value="ADH_zinc_N"/>
    <property type="match status" value="1"/>
</dbReference>
<dbReference type="InterPro" id="IPR041694">
    <property type="entry name" value="ADH_N_2"/>
</dbReference>
<keyword evidence="5" id="KW-1185">Reference proteome</keyword>
<dbReference type="InterPro" id="IPR036291">
    <property type="entry name" value="NAD(P)-bd_dom_sf"/>
</dbReference>
<evidence type="ECO:0000313" key="5">
    <source>
        <dbReference type="Proteomes" id="UP000298781"/>
    </source>
</evidence>
<dbReference type="PANTHER" id="PTHR43205:SF7">
    <property type="entry name" value="PROSTAGLANDIN REDUCTASE 1"/>
    <property type="match status" value="1"/>
</dbReference>
<feature type="domain" description="Oxidoreductase N-terminal" evidence="3">
    <location>
        <begin position="6"/>
        <end position="110"/>
    </location>
</feature>
<dbReference type="FunFam" id="3.40.50.720:FF:000121">
    <property type="entry name" value="Prostaglandin reductase 2"/>
    <property type="match status" value="1"/>
</dbReference>